<keyword evidence="3" id="KW-1185">Reference proteome</keyword>
<sequence length="103" mass="11776">MSYTYIARLHIKPEMEASFRQAIADMMEVARDDPGTLDYQVFTLADDPYSYVFYESYVDADADERHRTGPVSGPIVARMVECIDDRGFAQEFWTPVAALDKKP</sequence>
<dbReference type="Proteomes" id="UP000182063">
    <property type="component" value="Chromosome"/>
</dbReference>
<dbReference type="GO" id="GO:0003824">
    <property type="term" value="F:catalytic activity"/>
    <property type="evidence" value="ECO:0007669"/>
    <property type="project" value="TreeGrafter"/>
</dbReference>
<gene>
    <name evidence="2" type="ORF">BSL82_14350</name>
</gene>
<evidence type="ECO:0000259" key="1">
    <source>
        <dbReference type="PROSITE" id="PS51725"/>
    </source>
</evidence>
<accession>A0A1L3ZXI4</accession>
<dbReference type="Gene3D" id="3.30.70.100">
    <property type="match status" value="1"/>
</dbReference>
<dbReference type="EMBL" id="CP018221">
    <property type="protein sequence ID" value="API60325.1"/>
    <property type="molecule type" value="Genomic_DNA"/>
</dbReference>
<reference evidence="3" key="1">
    <citation type="submission" date="2016-11" db="EMBL/GenBank/DDBJ databases">
        <title>Complete Genome Sequence of alachlor-degrading Sphingomonas sp. strain JJ-A5.</title>
        <authorList>
            <person name="Lee H."/>
            <person name="Ka J.-O."/>
        </authorList>
    </citation>
    <scope>NUCLEOTIDE SEQUENCE [LARGE SCALE GENOMIC DNA]</scope>
    <source>
        <strain evidence="3">JJ-A5</strain>
    </source>
</reference>
<dbReference type="AlphaFoldDB" id="A0A1L3ZXI4"/>
<feature type="domain" description="ABM" evidence="1">
    <location>
        <begin position="3"/>
        <end position="92"/>
    </location>
</feature>
<evidence type="ECO:0000313" key="3">
    <source>
        <dbReference type="Proteomes" id="UP000182063"/>
    </source>
</evidence>
<dbReference type="Pfam" id="PF03992">
    <property type="entry name" value="ABM"/>
    <property type="match status" value="1"/>
</dbReference>
<dbReference type="KEGG" id="sphj:BSL82_14350"/>
<protein>
    <recommendedName>
        <fullName evidence="1">ABM domain-containing protein</fullName>
    </recommendedName>
</protein>
<dbReference type="InterPro" id="IPR050744">
    <property type="entry name" value="AI-2_Isomerase_LsrG"/>
</dbReference>
<dbReference type="SUPFAM" id="SSF54909">
    <property type="entry name" value="Dimeric alpha+beta barrel"/>
    <property type="match status" value="1"/>
</dbReference>
<evidence type="ECO:0000313" key="2">
    <source>
        <dbReference type="EMBL" id="API60325.1"/>
    </source>
</evidence>
<proteinExistence type="predicted"/>
<name>A0A1L3ZXI4_9SPHN</name>
<dbReference type="STRING" id="1921510.BSL82_14350"/>
<dbReference type="OrthoDB" id="9804891at2"/>
<organism evidence="2 3">
    <name type="scientific">Tardibacter chloracetimidivorans</name>
    <dbReference type="NCBI Taxonomy" id="1921510"/>
    <lineage>
        <taxon>Bacteria</taxon>
        <taxon>Pseudomonadati</taxon>
        <taxon>Pseudomonadota</taxon>
        <taxon>Alphaproteobacteria</taxon>
        <taxon>Sphingomonadales</taxon>
        <taxon>Sphingomonadaceae</taxon>
        <taxon>Tardibacter</taxon>
    </lineage>
</organism>
<dbReference type="RefSeq" id="WP_072598020.1">
    <property type="nucleotide sequence ID" value="NZ_CP018221.1"/>
</dbReference>
<dbReference type="PROSITE" id="PS51725">
    <property type="entry name" value="ABM"/>
    <property type="match status" value="1"/>
</dbReference>
<dbReference type="PANTHER" id="PTHR33336">
    <property type="entry name" value="QUINOL MONOOXYGENASE YGIN-RELATED"/>
    <property type="match status" value="1"/>
</dbReference>
<dbReference type="InterPro" id="IPR007138">
    <property type="entry name" value="ABM_dom"/>
</dbReference>
<dbReference type="InterPro" id="IPR011008">
    <property type="entry name" value="Dimeric_a/b-barrel"/>
</dbReference>
<dbReference type="PANTHER" id="PTHR33336:SF15">
    <property type="entry name" value="ABM DOMAIN-CONTAINING PROTEIN"/>
    <property type="match status" value="1"/>
</dbReference>